<organism evidence="1 2">
    <name type="scientific">Entomophthora muscae</name>
    <dbReference type="NCBI Taxonomy" id="34485"/>
    <lineage>
        <taxon>Eukaryota</taxon>
        <taxon>Fungi</taxon>
        <taxon>Fungi incertae sedis</taxon>
        <taxon>Zoopagomycota</taxon>
        <taxon>Entomophthoromycotina</taxon>
        <taxon>Entomophthoromycetes</taxon>
        <taxon>Entomophthorales</taxon>
        <taxon>Entomophthoraceae</taxon>
        <taxon>Entomophthora</taxon>
    </lineage>
</organism>
<reference evidence="1" key="1">
    <citation type="submission" date="2022-04" db="EMBL/GenBank/DDBJ databases">
        <title>Genome of the entomopathogenic fungus Entomophthora muscae.</title>
        <authorList>
            <person name="Elya C."/>
            <person name="Lovett B.R."/>
            <person name="Lee E."/>
            <person name="Macias A.M."/>
            <person name="Hajek A.E."/>
            <person name="De Bivort B.L."/>
            <person name="Kasson M.T."/>
            <person name="De Fine Licht H.H."/>
            <person name="Stajich J.E."/>
        </authorList>
    </citation>
    <scope>NUCLEOTIDE SEQUENCE</scope>
    <source>
        <strain evidence="1">Berkeley</strain>
    </source>
</reference>
<evidence type="ECO:0000313" key="2">
    <source>
        <dbReference type="Proteomes" id="UP001165960"/>
    </source>
</evidence>
<gene>
    <name evidence="1" type="ORF">DSO57_1013056</name>
</gene>
<name>A0ACC2TT75_9FUNG</name>
<protein>
    <submittedName>
        <fullName evidence="1">Uncharacterized protein</fullName>
    </submittedName>
</protein>
<sequence>MVNRPKRNRKPVVRYTNVPDRRINQTQRGIPKITVGNVSVYSPVLASEETGFTKILGSKIDTAFYSLSSTVSYKPITSLSKLVVQDSGMPTSSQLSMIAKKRSCSNKSKATTSTPTDKTNEPVPSLTNLLQNLNKGEVNSTSVVIQEDSQGSYIKMVTFLCWERIPILQFCGPVVMWSTLILALENPYVISTKRLKVGNNIYWQIPRAKLIRYSQLCLQDLSFNGLYLTDNQISCVLELLELVFAAWSDPWSAVSPVPLWHGSDSHEYQLQQAMDTTLELLSYSCSGSRQSMALGGNLVLSGSKVVYHQRLHHMPGYIEWLLGVMYLVGGKTPKEYDQQESLLWECILLGLAFPYSIDVNHVNFLPVDDSPFLPFAFCWLPNVWIIYAAIAKVLIQLRLGLEAIASQYRTNCLNHTNTSYWVYA</sequence>
<keyword evidence="2" id="KW-1185">Reference proteome</keyword>
<accession>A0ACC2TT75</accession>
<dbReference type="Proteomes" id="UP001165960">
    <property type="component" value="Unassembled WGS sequence"/>
</dbReference>
<evidence type="ECO:0000313" key="1">
    <source>
        <dbReference type="EMBL" id="KAJ9077812.1"/>
    </source>
</evidence>
<comment type="caution">
    <text evidence="1">The sequence shown here is derived from an EMBL/GenBank/DDBJ whole genome shotgun (WGS) entry which is preliminary data.</text>
</comment>
<dbReference type="EMBL" id="QTSX02002177">
    <property type="protein sequence ID" value="KAJ9077812.1"/>
    <property type="molecule type" value="Genomic_DNA"/>
</dbReference>
<proteinExistence type="predicted"/>